<dbReference type="Pfam" id="PF13456">
    <property type="entry name" value="RVT_3"/>
    <property type="match status" value="1"/>
</dbReference>
<evidence type="ECO:0000313" key="4">
    <source>
        <dbReference type="Proteomes" id="UP000583929"/>
    </source>
</evidence>
<organism evidence="3 4">
    <name type="scientific">Cannabis sativa</name>
    <name type="common">Hemp</name>
    <name type="synonym">Marijuana</name>
    <dbReference type="NCBI Taxonomy" id="3483"/>
    <lineage>
        <taxon>Eukaryota</taxon>
        <taxon>Viridiplantae</taxon>
        <taxon>Streptophyta</taxon>
        <taxon>Embryophyta</taxon>
        <taxon>Tracheophyta</taxon>
        <taxon>Spermatophyta</taxon>
        <taxon>Magnoliopsida</taxon>
        <taxon>eudicotyledons</taxon>
        <taxon>Gunneridae</taxon>
        <taxon>Pentapetalae</taxon>
        <taxon>rosids</taxon>
        <taxon>fabids</taxon>
        <taxon>Rosales</taxon>
        <taxon>Cannabaceae</taxon>
        <taxon>Cannabis</taxon>
    </lineage>
</organism>
<proteinExistence type="predicted"/>
<keyword evidence="4" id="KW-1185">Reference proteome</keyword>
<reference evidence="3 4" key="1">
    <citation type="journal article" date="2020" name="bioRxiv">
        <title>Sequence and annotation of 42 cannabis genomes reveals extensive copy number variation in cannabinoid synthesis and pathogen resistance genes.</title>
        <authorList>
            <person name="Mckernan K.J."/>
            <person name="Helbert Y."/>
            <person name="Kane L.T."/>
            <person name="Ebling H."/>
            <person name="Zhang L."/>
            <person name="Liu B."/>
            <person name="Eaton Z."/>
            <person name="Mclaughlin S."/>
            <person name="Kingan S."/>
            <person name="Baybayan P."/>
            <person name="Concepcion G."/>
            <person name="Jordan M."/>
            <person name="Riva A."/>
            <person name="Barbazuk W."/>
            <person name="Harkins T."/>
        </authorList>
    </citation>
    <scope>NUCLEOTIDE SEQUENCE [LARGE SCALE GENOMIC DNA]</scope>
    <source>
        <strain evidence="4">cv. Jamaican Lion 4</strain>
        <tissue evidence="3">Leaf</tissue>
    </source>
</reference>
<feature type="region of interest" description="Disordered" evidence="1">
    <location>
        <begin position="1"/>
        <end position="27"/>
    </location>
</feature>
<dbReference type="Proteomes" id="UP000583929">
    <property type="component" value="Unassembled WGS sequence"/>
</dbReference>
<evidence type="ECO:0000256" key="1">
    <source>
        <dbReference type="SAM" id="MobiDB-lite"/>
    </source>
</evidence>
<dbReference type="InterPro" id="IPR002156">
    <property type="entry name" value="RNaseH_domain"/>
</dbReference>
<dbReference type="EMBL" id="JAATIQ010000125">
    <property type="protein sequence ID" value="KAF4379874.1"/>
    <property type="molecule type" value="Genomic_DNA"/>
</dbReference>
<dbReference type="GO" id="GO:0004523">
    <property type="term" value="F:RNA-DNA hybrid ribonuclease activity"/>
    <property type="evidence" value="ECO:0007669"/>
    <property type="project" value="InterPro"/>
</dbReference>
<sequence>MDSNFDVPVPNSTNPITSSDLSPQHTDLHQTTTPVIPQLIITTSVITHTDKSKGIAIPEPYAIKRWNLSQDLIKEKIAHTQKDLDLILRKNQPSKKSGAPSPIFVKAQALLEGLIWCQNSQVQPLLVLSDRLQLTNKINSKWQDNSTLSGLVLKIRQSLSTLSTVSFMNIPRIENVEAHKCAKEALRRKEDCSWRP</sequence>
<dbReference type="CDD" id="cd06222">
    <property type="entry name" value="RNase_H_like"/>
    <property type="match status" value="1"/>
</dbReference>
<evidence type="ECO:0000313" key="3">
    <source>
        <dbReference type="EMBL" id="KAF4379874.1"/>
    </source>
</evidence>
<gene>
    <name evidence="3" type="ORF">G4B88_021007</name>
</gene>
<feature type="domain" description="RNase H type-1" evidence="2">
    <location>
        <begin position="104"/>
        <end position="185"/>
    </location>
</feature>
<dbReference type="InterPro" id="IPR044730">
    <property type="entry name" value="RNase_H-like_dom_plant"/>
</dbReference>
<protein>
    <recommendedName>
        <fullName evidence="2">RNase H type-1 domain-containing protein</fullName>
    </recommendedName>
</protein>
<name>A0A7J6GAC1_CANSA</name>
<comment type="caution">
    <text evidence="3">The sequence shown here is derived from an EMBL/GenBank/DDBJ whole genome shotgun (WGS) entry which is preliminary data.</text>
</comment>
<dbReference type="Gene3D" id="3.30.420.10">
    <property type="entry name" value="Ribonuclease H-like superfamily/Ribonuclease H"/>
    <property type="match status" value="1"/>
</dbReference>
<dbReference type="InterPro" id="IPR036397">
    <property type="entry name" value="RNaseH_sf"/>
</dbReference>
<feature type="compositionally biased region" description="Polar residues" evidence="1">
    <location>
        <begin position="10"/>
        <end position="27"/>
    </location>
</feature>
<evidence type="ECO:0000259" key="2">
    <source>
        <dbReference type="Pfam" id="PF13456"/>
    </source>
</evidence>
<dbReference type="GO" id="GO:0003676">
    <property type="term" value="F:nucleic acid binding"/>
    <property type="evidence" value="ECO:0007669"/>
    <property type="project" value="InterPro"/>
</dbReference>
<dbReference type="AlphaFoldDB" id="A0A7J6GAC1"/>
<accession>A0A7J6GAC1</accession>